<accession>A0A162TGE6</accession>
<name>A0A162TGE6_PHYB8</name>
<dbReference type="InterPro" id="IPR036417">
    <property type="entry name" value="TMV-like_coat_sf"/>
</dbReference>
<dbReference type="AlphaFoldDB" id="A0A162TGE6"/>
<organism evidence="1 2">
    <name type="scientific">Phycomyces blakesleeanus (strain ATCC 8743b / DSM 1359 / FGSC 10004 / NBRC 33097 / NRRL 1555)</name>
    <dbReference type="NCBI Taxonomy" id="763407"/>
    <lineage>
        <taxon>Eukaryota</taxon>
        <taxon>Fungi</taxon>
        <taxon>Fungi incertae sedis</taxon>
        <taxon>Mucoromycota</taxon>
        <taxon>Mucoromycotina</taxon>
        <taxon>Mucoromycetes</taxon>
        <taxon>Mucorales</taxon>
        <taxon>Phycomycetaceae</taxon>
        <taxon>Phycomyces</taxon>
    </lineage>
</organism>
<sequence length="147" mass="16677">MTLLCSSTWYKAQDLLKIVIRVRKTLYEHRLGPQGISQLKAIYVELGKTQTGCPLSATARFPANLCYVCEANGEWPSLMQQLRLAVCRLTVDQPTTACVDVAFSFRDPEQSLWEATSNVMNAIGNMRDVFVRETVESEMIWRKDKKG</sequence>
<dbReference type="InParanoid" id="A0A162TGE6"/>
<dbReference type="GeneID" id="28993672"/>
<gene>
    <name evidence="1" type="ORF">PHYBLDRAFT_151870</name>
</gene>
<dbReference type="EMBL" id="KV441026">
    <property type="protein sequence ID" value="OAD66933.1"/>
    <property type="molecule type" value="Genomic_DNA"/>
</dbReference>
<dbReference type="Gene3D" id="1.20.120.70">
    <property type="entry name" value="Tobacco mosaic virus-like, coat protein"/>
    <property type="match status" value="1"/>
</dbReference>
<dbReference type="GO" id="GO:0005198">
    <property type="term" value="F:structural molecule activity"/>
    <property type="evidence" value="ECO:0007669"/>
    <property type="project" value="InterPro"/>
</dbReference>
<dbReference type="Pfam" id="PF00721">
    <property type="entry name" value="TMV_coat"/>
    <property type="match status" value="1"/>
</dbReference>
<evidence type="ECO:0000313" key="1">
    <source>
        <dbReference type="EMBL" id="OAD66933.1"/>
    </source>
</evidence>
<dbReference type="OrthoDB" id="6736750at2759"/>
<evidence type="ECO:0000313" key="2">
    <source>
        <dbReference type="Proteomes" id="UP000077315"/>
    </source>
</evidence>
<keyword evidence="2" id="KW-1185">Reference proteome</keyword>
<dbReference type="InterPro" id="IPR001337">
    <property type="entry name" value="TMV-like_coat"/>
</dbReference>
<reference evidence="2" key="1">
    <citation type="submission" date="2015-06" db="EMBL/GenBank/DDBJ databases">
        <title>Expansion of signal transduction pathways in fungi by whole-genome duplication.</title>
        <authorList>
            <consortium name="DOE Joint Genome Institute"/>
            <person name="Corrochano L.M."/>
            <person name="Kuo A."/>
            <person name="Marcet-Houben M."/>
            <person name="Polaino S."/>
            <person name="Salamov A."/>
            <person name="Villalobos J.M."/>
            <person name="Alvarez M.I."/>
            <person name="Avalos J."/>
            <person name="Benito E.P."/>
            <person name="Benoit I."/>
            <person name="Burger G."/>
            <person name="Camino L.P."/>
            <person name="Canovas D."/>
            <person name="Cerda-Olmedo E."/>
            <person name="Cheng J.-F."/>
            <person name="Dominguez A."/>
            <person name="Elias M."/>
            <person name="Eslava A.P."/>
            <person name="Glaser F."/>
            <person name="Grimwood J."/>
            <person name="Gutierrez G."/>
            <person name="Heitman J."/>
            <person name="Henrissat B."/>
            <person name="Iturriaga E.A."/>
            <person name="Lang B.F."/>
            <person name="Lavin J.L."/>
            <person name="Lee S."/>
            <person name="Li W."/>
            <person name="Lindquist E."/>
            <person name="Lopez-Garcia S."/>
            <person name="Luque E.M."/>
            <person name="Marcos A.T."/>
            <person name="Martin J."/>
            <person name="McCluskey K."/>
            <person name="Medina H.R."/>
            <person name="Miralles-Duran A."/>
            <person name="Miyazaki A."/>
            <person name="Munoz-Torres E."/>
            <person name="Oguiza J.A."/>
            <person name="Ohm R."/>
            <person name="Olmedo M."/>
            <person name="Orejas M."/>
            <person name="Ortiz-Castellanos L."/>
            <person name="Pisabarro A.G."/>
            <person name="Rodriguez-Romero J."/>
            <person name="Ruiz-Herrera J."/>
            <person name="Ruiz-Vazquez R."/>
            <person name="Sanz C."/>
            <person name="Schackwitz W."/>
            <person name="Schmutz J."/>
            <person name="Shahriari M."/>
            <person name="Shelest E."/>
            <person name="Silva-Franco F."/>
            <person name="Soanes D."/>
            <person name="Syed K."/>
            <person name="Tagua V.G."/>
            <person name="Talbot N.J."/>
            <person name="Thon M."/>
            <person name="De vries R.P."/>
            <person name="Wiebenga A."/>
            <person name="Yadav J.S."/>
            <person name="Braun E.L."/>
            <person name="Baker S."/>
            <person name="Garre V."/>
            <person name="Horwitz B."/>
            <person name="Torres-Martinez S."/>
            <person name="Idnurm A."/>
            <person name="Herrera-Estrella A."/>
            <person name="Gabaldon T."/>
            <person name="Grigoriev I.V."/>
        </authorList>
    </citation>
    <scope>NUCLEOTIDE SEQUENCE [LARGE SCALE GENOMIC DNA]</scope>
    <source>
        <strain evidence="2">NRRL 1555(-)</strain>
    </source>
</reference>
<proteinExistence type="predicted"/>
<protein>
    <submittedName>
        <fullName evidence="1">Uncharacterized protein</fullName>
    </submittedName>
</protein>
<dbReference type="Proteomes" id="UP000077315">
    <property type="component" value="Unassembled WGS sequence"/>
</dbReference>
<dbReference type="RefSeq" id="XP_018284973.1">
    <property type="nucleotide sequence ID" value="XM_018432766.1"/>
</dbReference>
<dbReference type="VEuPathDB" id="FungiDB:PHYBLDRAFT_151870"/>